<evidence type="ECO:0000313" key="2">
    <source>
        <dbReference type="EMBL" id="RKF20369.1"/>
    </source>
</evidence>
<keyword evidence="3" id="KW-1185">Reference proteome</keyword>
<dbReference type="RefSeq" id="WP_120354373.1">
    <property type="nucleotide sequence ID" value="NZ_RAQO01000004.1"/>
</dbReference>
<dbReference type="AlphaFoldDB" id="A0A420EI39"/>
<organism evidence="2 3">
    <name type="scientific">Alginatibacterium sediminis</name>
    <dbReference type="NCBI Taxonomy" id="2164068"/>
    <lineage>
        <taxon>Bacteria</taxon>
        <taxon>Pseudomonadati</taxon>
        <taxon>Pseudomonadota</taxon>
        <taxon>Gammaproteobacteria</taxon>
        <taxon>Alteromonadales</taxon>
        <taxon>Alteromonadaceae</taxon>
        <taxon>Alginatibacterium</taxon>
    </lineage>
</organism>
<accession>A0A420EI39</accession>
<reference evidence="2 3" key="1">
    <citation type="submission" date="2018-09" db="EMBL/GenBank/DDBJ databases">
        <authorList>
            <person name="Wang Z."/>
        </authorList>
    </citation>
    <scope>NUCLEOTIDE SEQUENCE [LARGE SCALE GENOMIC DNA]</scope>
    <source>
        <strain evidence="2 3">ALS 81</strain>
    </source>
</reference>
<evidence type="ECO:0000313" key="3">
    <source>
        <dbReference type="Proteomes" id="UP000286482"/>
    </source>
</evidence>
<evidence type="ECO:0000256" key="1">
    <source>
        <dbReference type="SAM" id="MobiDB-lite"/>
    </source>
</evidence>
<sequence>MENTRSIITNMLIAVTLSCTAIYSARATIESATQIMRAQYLNSAVGLFIKNKPDDYRQLRLFLNRQNDEVVKHMSGIQNHLAKNLDHPQYNKMYNDLERAYISLAFCQEAHRRFNEVTHQHRVNVEASISYSLSAKNCENPILRDFVMQSGMYKTWQSFNKAVIESTPKNSGYNFESTKQKVATPIIEGAQKVLAQYKPMGTKRSLQPSTGSASVDPSNKGSQSLNINLPKAPFRHNQQEMSQIANYMQSLEKRIELGSAQQLLIPCRTITSTSPINSSLLHGCSQLFLVYINQAPKELTSEILELEAFMSVYMNSEYQKQVQDSQRN</sequence>
<feature type="region of interest" description="Disordered" evidence="1">
    <location>
        <begin position="201"/>
        <end position="229"/>
    </location>
</feature>
<protein>
    <submittedName>
        <fullName evidence="2">Uncharacterized protein</fullName>
    </submittedName>
</protein>
<gene>
    <name evidence="2" type="ORF">DBZ36_07995</name>
</gene>
<dbReference type="PROSITE" id="PS51257">
    <property type="entry name" value="PROKAR_LIPOPROTEIN"/>
    <property type="match status" value="1"/>
</dbReference>
<feature type="compositionally biased region" description="Polar residues" evidence="1">
    <location>
        <begin position="204"/>
        <end position="227"/>
    </location>
</feature>
<proteinExistence type="predicted"/>
<name>A0A420EI39_9ALTE</name>
<dbReference type="EMBL" id="RAQO01000004">
    <property type="protein sequence ID" value="RKF20369.1"/>
    <property type="molecule type" value="Genomic_DNA"/>
</dbReference>
<comment type="caution">
    <text evidence="2">The sequence shown here is derived from an EMBL/GenBank/DDBJ whole genome shotgun (WGS) entry which is preliminary data.</text>
</comment>
<dbReference type="Proteomes" id="UP000286482">
    <property type="component" value="Unassembled WGS sequence"/>
</dbReference>